<evidence type="ECO:0000313" key="2">
    <source>
        <dbReference type="Proteomes" id="UP000324105"/>
    </source>
</evidence>
<dbReference type="EMBL" id="VIBR01000005">
    <property type="protein sequence ID" value="KAA0114844.1"/>
    <property type="molecule type" value="Genomic_DNA"/>
</dbReference>
<comment type="caution">
    <text evidence="1">The sequence shown here is derived from an EMBL/GenBank/DDBJ whole genome shotgun (WGS) entry which is preliminary data.</text>
</comment>
<dbReference type="AlphaFoldDB" id="A0A5A7ZCG3"/>
<evidence type="ECO:0000313" key="1">
    <source>
        <dbReference type="EMBL" id="KAA0114844.1"/>
    </source>
</evidence>
<sequence>MTTIKMDKESFVSAVEKLKQNVDTYTQCVSSSVAQLSLLQSDLLGSGYTKMFDKVNSELENQKILAAECVVLSESAKSFAEEISSAESSVSF</sequence>
<name>A0A5A7ZCG3_STRSA</name>
<reference evidence="1 2" key="1">
    <citation type="submission" date="2019-06" db="EMBL/GenBank/DDBJ databases">
        <title>Genome sequence and analysis of a MDR-Streptococcus sanguis isolated from throat swab of children with scarlet fever from Hangzhou,China.</title>
        <authorList>
            <person name="Huang Y."/>
            <person name="Xie L."/>
            <person name="Liu W."/>
        </authorList>
    </citation>
    <scope>NUCLEOTIDE SEQUENCE [LARGE SCALE GENOMIC DNA]</scope>
    <source>
        <strain evidence="1 2">S28</strain>
    </source>
</reference>
<organism evidence="1 2">
    <name type="scientific">Streptococcus sanguinis</name>
    <dbReference type="NCBI Taxonomy" id="1305"/>
    <lineage>
        <taxon>Bacteria</taxon>
        <taxon>Bacillati</taxon>
        <taxon>Bacillota</taxon>
        <taxon>Bacilli</taxon>
        <taxon>Lactobacillales</taxon>
        <taxon>Streptococcaceae</taxon>
        <taxon>Streptococcus</taxon>
    </lineage>
</organism>
<dbReference type="RefSeq" id="WP_149566323.1">
    <property type="nucleotide sequence ID" value="NZ_VIBR01000005.1"/>
</dbReference>
<dbReference type="Proteomes" id="UP000324105">
    <property type="component" value="Unassembled WGS sequence"/>
</dbReference>
<protein>
    <submittedName>
        <fullName evidence="1">Uncharacterized protein</fullName>
    </submittedName>
</protein>
<accession>A0A5A7ZCG3</accession>
<gene>
    <name evidence="1" type="ORF">FKX92_10970</name>
</gene>
<proteinExistence type="predicted"/>